<organism evidence="1 2">
    <name type="scientific">Microbotryum silenes-dioicae</name>
    <dbReference type="NCBI Taxonomy" id="796604"/>
    <lineage>
        <taxon>Eukaryota</taxon>
        <taxon>Fungi</taxon>
        <taxon>Dikarya</taxon>
        <taxon>Basidiomycota</taxon>
        <taxon>Pucciniomycotina</taxon>
        <taxon>Microbotryomycetes</taxon>
        <taxon>Microbotryales</taxon>
        <taxon>Microbotryaceae</taxon>
        <taxon>Microbotryum</taxon>
    </lineage>
</organism>
<dbReference type="EMBL" id="FQNC01000043">
    <property type="protein sequence ID" value="SGY43338.1"/>
    <property type="molecule type" value="Genomic_DNA"/>
</dbReference>
<dbReference type="AlphaFoldDB" id="A0A2X0P4N5"/>
<protein>
    <submittedName>
        <fullName evidence="1">BQ5605_C001g00015 protein</fullName>
    </submittedName>
</protein>
<gene>
    <name evidence="1" type="primary">BQ5605_C001g00015</name>
    <name evidence="1" type="ORF">BQ5605_C001G00015</name>
</gene>
<reference evidence="1 2" key="1">
    <citation type="submission" date="2016-11" db="EMBL/GenBank/DDBJ databases">
        <authorList>
            <person name="Jaros S."/>
            <person name="Januszkiewicz K."/>
            <person name="Wedrychowicz H."/>
        </authorList>
    </citation>
    <scope>NUCLEOTIDE SEQUENCE [LARGE SCALE GENOMIC DNA]</scope>
</reference>
<name>A0A2X0P4N5_9BASI</name>
<keyword evidence="2" id="KW-1185">Reference proteome</keyword>
<evidence type="ECO:0000313" key="2">
    <source>
        <dbReference type="Proteomes" id="UP000249464"/>
    </source>
</evidence>
<dbReference type="Proteomes" id="UP000249464">
    <property type="component" value="Unassembled WGS sequence"/>
</dbReference>
<accession>A0A2X0P4N5</accession>
<evidence type="ECO:0000313" key="1">
    <source>
        <dbReference type="EMBL" id="SGY43338.1"/>
    </source>
</evidence>
<sequence length="144" mass="15703">MSPATYSSSAPYPWPSVAPRGPGTGLFPELECAKECERTKSTGHFGTCCSRASYLKARIASYNNALCFTSLAAHFDQARLGGHSRTPLFCVHGSSTRPRPPTLDLGLDGADSRIQRSTLTKLEFMLRTDNRFVREFASVKARAG</sequence>
<proteinExistence type="predicted"/>